<reference evidence="2" key="2">
    <citation type="submission" date="2025-09" db="UniProtKB">
        <authorList>
            <consortium name="Ensembl"/>
        </authorList>
    </citation>
    <scope>IDENTIFICATION</scope>
</reference>
<dbReference type="STRING" id="28743.ENSCVAP00000032270"/>
<evidence type="ECO:0000256" key="1">
    <source>
        <dbReference type="SAM" id="MobiDB-lite"/>
    </source>
</evidence>
<dbReference type="GeneTree" id="ENSGT00940000178790"/>
<evidence type="ECO:0000313" key="3">
    <source>
        <dbReference type="Proteomes" id="UP000265020"/>
    </source>
</evidence>
<dbReference type="AlphaFoldDB" id="A0A3Q2GR55"/>
<dbReference type="GO" id="GO:0097729">
    <property type="term" value="C:9+2 motile cilium"/>
    <property type="evidence" value="ECO:0007669"/>
    <property type="project" value="TreeGrafter"/>
</dbReference>
<dbReference type="PANTHER" id="PTHR46500">
    <property type="entry name" value="CILIA- AND FLAGELLA-ASSOCIATED PROTEIN 221"/>
    <property type="match status" value="1"/>
</dbReference>
<dbReference type="GO" id="GO:0044458">
    <property type="term" value="P:motile cilium assembly"/>
    <property type="evidence" value="ECO:0007669"/>
    <property type="project" value="TreeGrafter"/>
</dbReference>
<accession>A0A3Q2GR55</accession>
<evidence type="ECO:0000313" key="2">
    <source>
        <dbReference type="Ensembl" id="ENSCVAP00000032270.1"/>
    </source>
</evidence>
<keyword evidence="3" id="KW-1185">Reference proteome</keyword>
<organism evidence="2 3">
    <name type="scientific">Cyprinodon variegatus</name>
    <name type="common">Sheepshead minnow</name>
    <dbReference type="NCBI Taxonomy" id="28743"/>
    <lineage>
        <taxon>Eukaryota</taxon>
        <taxon>Metazoa</taxon>
        <taxon>Chordata</taxon>
        <taxon>Craniata</taxon>
        <taxon>Vertebrata</taxon>
        <taxon>Euteleostomi</taxon>
        <taxon>Actinopterygii</taxon>
        <taxon>Neopterygii</taxon>
        <taxon>Teleostei</taxon>
        <taxon>Neoteleostei</taxon>
        <taxon>Acanthomorphata</taxon>
        <taxon>Ovalentaria</taxon>
        <taxon>Atherinomorphae</taxon>
        <taxon>Cyprinodontiformes</taxon>
        <taxon>Cyprinodontidae</taxon>
        <taxon>Cyprinodon</taxon>
    </lineage>
</organism>
<dbReference type="Ensembl" id="ENSCVAT00000027903.1">
    <property type="protein sequence ID" value="ENSCVAP00000032270.1"/>
    <property type="gene ID" value="ENSCVAG00000022164.1"/>
</dbReference>
<dbReference type="Proteomes" id="UP000265020">
    <property type="component" value="Unassembled WGS sequence"/>
</dbReference>
<feature type="region of interest" description="Disordered" evidence="1">
    <location>
        <begin position="1"/>
        <end position="25"/>
    </location>
</feature>
<dbReference type="GO" id="GO:0003341">
    <property type="term" value="P:cilium movement"/>
    <property type="evidence" value="ECO:0007669"/>
    <property type="project" value="InterPro"/>
</dbReference>
<dbReference type="PANTHER" id="PTHR46500:SF1">
    <property type="entry name" value="CILIA- AND FLAGELLA-ASSOCIATED PROTEIN 221"/>
    <property type="match status" value="1"/>
</dbReference>
<sequence length="86" mass="9645">LAVAPSGSLRLSEPHRRGTPLPLSQLVEETRSRASVPNHLLETKIYAKLKSNSQIQADPAELHFTSYNEKMWGNMQVYFLTPILAV</sequence>
<proteinExistence type="predicted"/>
<reference evidence="2" key="1">
    <citation type="submission" date="2025-08" db="UniProtKB">
        <authorList>
            <consortium name="Ensembl"/>
        </authorList>
    </citation>
    <scope>IDENTIFICATION</scope>
</reference>
<name>A0A3Q2GR55_CYPVA</name>
<dbReference type="InterPro" id="IPR029676">
    <property type="entry name" value="CFAP221"/>
</dbReference>
<protein>
    <submittedName>
        <fullName evidence="2">Uncharacterized protein</fullName>
    </submittedName>
</protein>